<reference evidence="1" key="1">
    <citation type="submission" date="2009-04" db="EMBL/GenBank/DDBJ databases">
        <authorList>
            <person name="Weinstock G."/>
            <person name="Sodergren E."/>
            <person name="Clifton S."/>
            <person name="Fulton L."/>
            <person name="Fulton B."/>
            <person name="Courtney L."/>
            <person name="Fronick C."/>
            <person name="Harrison M."/>
            <person name="Strong C."/>
            <person name="Farmer C."/>
            <person name="Delahaunty K."/>
            <person name="Markovic C."/>
            <person name="Hall O."/>
            <person name="Minx P."/>
            <person name="Tomlinson C."/>
            <person name="Mitreva M."/>
            <person name="Nelson J."/>
            <person name="Hou S."/>
            <person name="Wollam A."/>
            <person name="Pepin K.H."/>
            <person name="Johnson M."/>
            <person name="Bhonagiri V."/>
            <person name="Nash W.E."/>
            <person name="Warren W."/>
            <person name="Chinwalla A."/>
            <person name="Mardis E.R."/>
            <person name="Wilson R.K."/>
        </authorList>
    </citation>
    <scope>NUCLEOTIDE SEQUENCE [LARGE SCALE GENOMIC DNA]</scope>
    <source>
        <strain evidence="1">DSM 20098</strain>
    </source>
</reference>
<dbReference type="EMBL" id="ABYS02000010">
    <property type="protein sequence ID" value="EEP20616.1"/>
    <property type="molecule type" value="Genomic_DNA"/>
</dbReference>
<keyword evidence="2" id="KW-1185">Reference proteome</keyword>
<dbReference type="HOGENOM" id="CLU_2858696_0_0_11"/>
<accession>C4FGS2</accession>
<evidence type="ECO:0000313" key="2">
    <source>
        <dbReference type="Proteomes" id="UP000006408"/>
    </source>
</evidence>
<evidence type="ECO:0000313" key="1">
    <source>
        <dbReference type="EMBL" id="EEP20616.1"/>
    </source>
</evidence>
<dbReference type="Proteomes" id="UP000006408">
    <property type="component" value="Unassembled WGS sequence"/>
</dbReference>
<dbReference type="AlphaFoldDB" id="C4FGS2"/>
<gene>
    <name evidence="1" type="ORF">BIFANG_03549</name>
</gene>
<protein>
    <submittedName>
        <fullName evidence="1">Uncharacterized protein</fullName>
    </submittedName>
</protein>
<comment type="caution">
    <text evidence="1">The sequence shown here is derived from an EMBL/GenBank/DDBJ whole genome shotgun (WGS) entry which is preliminary data.</text>
</comment>
<name>C4FGS2_9BIFI</name>
<organism evidence="1 2">
    <name type="scientific">Bifidobacterium angulatum DSM 20098 = JCM 7096</name>
    <dbReference type="NCBI Taxonomy" id="518635"/>
    <lineage>
        <taxon>Bacteria</taxon>
        <taxon>Bacillati</taxon>
        <taxon>Actinomycetota</taxon>
        <taxon>Actinomycetes</taxon>
        <taxon>Bifidobacteriales</taxon>
        <taxon>Bifidobacteriaceae</taxon>
        <taxon>Bifidobacterium</taxon>
    </lineage>
</organism>
<sequence length="64" mass="7826">MGWSLGTASPGDWFARRADKTIYEKYFKKTDLQNRIKECMLKDIRQNELPDNNRYIRKVQKRFR</sequence>
<proteinExistence type="predicted"/>